<dbReference type="InterPro" id="IPR008947">
    <property type="entry name" value="PLipase_C/P1_nuclease_dom_sf"/>
</dbReference>
<keyword evidence="3" id="KW-0255">Endonuclease</keyword>
<dbReference type="Proteomes" id="UP000196573">
    <property type="component" value="Unassembled WGS sequence"/>
</dbReference>
<evidence type="ECO:0000313" key="8">
    <source>
        <dbReference type="EMBL" id="SMA32671.1"/>
    </source>
</evidence>
<evidence type="ECO:0000256" key="6">
    <source>
        <dbReference type="ARBA" id="ARBA00023180"/>
    </source>
</evidence>
<organism evidence="8 9">
    <name type="scientific">Parendozoicomonas haliclonae</name>
    <dbReference type="NCBI Taxonomy" id="1960125"/>
    <lineage>
        <taxon>Bacteria</taxon>
        <taxon>Pseudomonadati</taxon>
        <taxon>Pseudomonadota</taxon>
        <taxon>Gammaproteobacteria</taxon>
        <taxon>Oceanospirillales</taxon>
        <taxon>Endozoicomonadaceae</taxon>
        <taxon>Parendozoicomonas</taxon>
    </lineage>
</organism>
<dbReference type="Gene3D" id="1.10.575.10">
    <property type="entry name" value="P1 Nuclease"/>
    <property type="match status" value="1"/>
</dbReference>
<dbReference type="SUPFAM" id="SSF48537">
    <property type="entry name" value="Phospholipase C/P1 nuclease"/>
    <property type="match status" value="1"/>
</dbReference>
<dbReference type="PANTHER" id="PTHR33146:SF10">
    <property type="entry name" value="STRAND-SPECIFIC NUCLEASE, PUTATIVE-RELATED"/>
    <property type="match status" value="1"/>
</dbReference>
<evidence type="ECO:0000256" key="4">
    <source>
        <dbReference type="ARBA" id="ARBA00022801"/>
    </source>
</evidence>
<evidence type="ECO:0000313" key="9">
    <source>
        <dbReference type="Proteomes" id="UP000196573"/>
    </source>
</evidence>
<evidence type="ECO:0000256" key="7">
    <source>
        <dbReference type="SAM" id="SignalP"/>
    </source>
</evidence>
<keyword evidence="9" id="KW-1185">Reference proteome</keyword>
<dbReference type="AlphaFoldDB" id="A0A1X7AGC6"/>
<dbReference type="GO" id="GO:0016788">
    <property type="term" value="F:hydrolase activity, acting on ester bonds"/>
    <property type="evidence" value="ECO:0007669"/>
    <property type="project" value="InterPro"/>
</dbReference>
<dbReference type="RefSeq" id="WP_165767112.1">
    <property type="nucleotide sequence ID" value="NZ_CBCSCN010000012.1"/>
</dbReference>
<keyword evidence="2" id="KW-0479">Metal-binding</keyword>
<evidence type="ECO:0000256" key="5">
    <source>
        <dbReference type="ARBA" id="ARBA00023157"/>
    </source>
</evidence>
<protein>
    <submittedName>
        <fullName evidence="8">S1/P1 Nuclease</fullName>
    </submittedName>
</protein>
<keyword evidence="7" id="KW-0732">Signal</keyword>
<dbReference type="PANTHER" id="PTHR33146">
    <property type="entry name" value="ENDONUCLEASE 4"/>
    <property type="match status" value="1"/>
</dbReference>
<feature type="chain" id="PRO_5012372018" evidence="7">
    <location>
        <begin position="26"/>
        <end position="412"/>
    </location>
</feature>
<keyword evidence="1" id="KW-0540">Nuclease</keyword>
<gene>
    <name evidence="8" type="ORF">EHSB41UT_00178</name>
</gene>
<dbReference type="GO" id="GO:0004519">
    <property type="term" value="F:endonuclease activity"/>
    <property type="evidence" value="ECO:0007669"/>
    <property type="project" value="UniProtKB-KW"/>
</dbReference>
<evidence type="ECO:0000256" key="2">
    <source>
        <dbReference type="ARBA" id="ARBA00022723"/>
    </source>
</evidence>
<reference evidence="8 9" key="1">
    <citation type="submission" date="2017-03" db="EMBL/GenBank/DDBJ databases">
        <authorList>
            <person name="Afonso C.L."/>
            <person name="Miller P.J."/>
            <person name="Scott M.A."/>
            <person name="Spackman E."/>
            <person name="Goraichik I."/>
            <person name="Dimitrov K.M."/>
            <person name="Suarez D.L."/>
            <person name="Swayne D.E."/>
        </authorList>
    </citation>
    <scope>NUCLEOTIDE SEQUENCE [LARGE SCALE GENOMIC DNA]</scope>
    <source>
        <strain evidence="8">SB41UT1</strain>
    </source>
</reference>
<feature type="signal peptide" evidence="7">
    <location>
        <begin position="1"/>
        <end position="25"/>
    </location>
</feature>
<dbReference type="GO" id="GO:0006308">
    <property type="term" value="P:DNA catabolic process"/>
    <property type="evidence" value="ECO:0007669"/>
    <property type="project" value="InterPro"/>
</dbReference>
<keyword evidence="4" id="KW-0378">Hydrolase</keyword>
<proteinExistence type="predicted"/>
<dbReference type="Pfam" id="PF02265">
    <property type="entry name" value="S1-P1_nuclease"/>
    <property type="match status" value="1"/>
</dbReference>
<keyword evidence="6" id="KW-0325">Glycoprotein</keyword>
<sequence>MKTGNHRLHVLLLPLLLAFSLSASAWTFRVHVMIAEMAYRQLPPDIQQAHDQDALALIAKLEPKLAKAVNSFAVETPEGNISPMASTAILLDEWASQTLGNVFAKHGQTLPDRLQYLKDQKVERLHFVDLPFPKTVNCGELHQQRKTFIDTWFSGLNAELSENQSPVVRGILRACLIHVIGDYHQPLHVITNVTNGCQGDKGGNLYCLKSYNVAGKSTSGETEGHHHYYLRDHDYDDHYFDEHHECRHLSDDEYDHYYGSYDGHYYREQDAREHSYRESDYGEYEASTHSQLKKQNPKYCKTKLHHYWDIVGGFMPDRTPKKKLPALVSQQEQEFPLSGIVNDCSSTLPWLETSLALGSFVYSIPEWSSPDEQYQQKVQKIGRHRVSEAGKCLIRYLDVDNAKAQAAANEKN</sequence>
<dbReference type="InterPro" id="IPR003154">
    <property type="entry name" value="S1/P1nuclease"/>
</dbReference>
<dbReference type="GO" id="GO:0003676">
    <property type="term" value="F:nucleic acid binding"/>
    <property type="evidence" value="ECO:0007669"/>
    <property type="project" value="InterPro"/>
</dbReference>
<accession>A0A1X7AGC6</accession>
<name>A0A1X7AGC6_9GAMM</name>
<keyword evidence="5" id="KW-1015">Disulfide bond</keyword>
<dbReference type="EMBL" id="FWPT01000001">
    <property type="protein sequence ID" value="SMA32671.1"/>
    <property type="molecule type" value="Genomic_DNA"/>
</dbReference>
<dbReference type="GO" id="GO:0046872">
    <property type="term" value="F:metal ion binding"/>
    <property type="evidence" value="ECO:0007669"/>
    <property type="project" value="UniProtKB-KW"/>
</dbReference>
<evidence type="ECO:0000256" key="1">
    <source>
        <dbReference type="ARBA" id="ARBA00022722"/>
    </source>
</evidence>
<evidence type="ECO:0000256" key="3">
    <source>
        <dbReference type="ARBA" id="ARBA00022759"/>
    </source>
</evidence>